<dbReference type="EMBL" id="NVNL01000056">
    <property type="protein sequence ID" value="PEA86748.1"/>
    <property type="molecule type" value="Genomic_DNA"/>
</dbReference>
<evidence type="ECO:0000313" key="2">
    <source>
        <dbReference type="Proteomes" id="UP000220702"/>
    </source>
</evidence>
<accession>A0A9X6Y809</accession>
<proteinExistence type="predicted"/>
<dbReference type="Proteomes" id="UP000220702">
    <property type="component" value="Unassembled WGS sequence"/>
</dbReference>
<sequence>MTNEVLILLFISSITNSEQKMMKTSRGLVCPFVDTFFRNDHVKNRFFMYDFLHARATFILSSGTREVFL</sequence>
<gene>
    <name evidence="1" type="ORF">CON71_27600</name>
</gene>
<reference evidence="1 2" key="1">
    <citation type="submission" date="2017-09" db="EMBL/GenBank/DDBJ databases">
        <title>Large-scale bioinformatics analysis of Bacillus genomes uncovers conserved roles of natural products in bacterial physiology.</title>
        <authorList>
            <consortium name="Agbiome Team Llc"/>
            <person name="Bleich R.M."/>
            <person name="Grubbs K.J."/>
            <person name="Santa Maria K.C."/>
            <person name="Allen S.E."/>
            <person name="Farag S."/>
            <person name="Shank E.A."/>
            <person name="Bowers A."/>
        </authorList>
    </citation>
    <scope>NUCLEOTIDE SEQUENCE [LARGE SCALE GENOMIC DNA]</scope>
    <source>
        <strain evidence="1 2">AFS089089</strain>
    </source>
</reference>
<dbReference type="AlphaFoldDB" id="A0A9X6Y809"/>
<organism evidence="1 2">
    <name type="scientific">Bacillus thuringiensis</name>
    <dbReference type="NCBI Taxonomy" id="1428"/>
    <lineage>
        <taxon>Bacteria</taxon>
        <taxon>Bacillati</taxon>
        <taxon>Bacillota</taxon>
        <taxon>Bacilli</taxon>
        <taxon>Bacillales</taxon>
        <taxon>Bacillaceae</taxon>
        <taxon>Bacillus</taxon>
        <taxon>Bacillus cereus group</taxon>
    </lineage>
</organism>
<evidence type="ECO:0000313" key="1">
    <source>
        <dbReference type="EMBL" id="PEA86748.1"/>
    </source>
</evidence>
<name>A0A9X6Y809_BACTU</name>
<comment type="caution">
    <text evidence="1">The sequence shown here is derived from an EMBL/GenBank/DDBJ whole genome shotgun (WGS) entry which is preliminary data.</text>
</comment>
<protein>
    <submittedName>
        <fullName evidence="1">Uncharacterized protein</fullName>
    </submittedName>
</protein>